<feature type="domain" description="Lon proteolytic" evidence="1">
    <location>
        <begin position="48"/>
        <end position="138"/>
    </location>
</feature>
<dbReference type="SUPFAM" id="SSF54211">
    <property type="entry name" value="Ribosomal protein S5 domain 2-like"/>
    <property type="match status" value="1"/>
</dbReference>
<dbReference type="InterPro" id="IPR014721">
    <property type="entry name" value="Ribsml_uS5_D2-typ_fold_subgr"/>
</dbReference>
<evidence type="ECO:0000313" key="2">
    <source>
        <dbReference type="EMBL" id="CAB4565055.1"/>
    </source>
</evidence>
<dbReference type="GO" id="GO:0005524">
    <property type="term" value="F:ATP binding"/>
    <property type="evidence" value="ECO:0007669"/>
    <property type="project" value="InterPro"/>
</dbReference>
<gene>
    <name evidence="2" type="ORF">UFOPK1650_00410</name>
</gene>
<dbReference type="EMBL" id="CAEZTJ010000040">
    <property type="protein sequence ID" value="CAB4565055.1"/>
    <property type="molecule type" value="Genomic_DNA"/>
</dbReference>
<dbReference type="InterPro" id="IPR027065">
    <property type="entry name" value="Lon_Prtase"/>
</dbReference>
<evidence type="ECO:0000259" key="1">
    <source>
        <dbReference type="Pfam" id="PF05362"/>
    </source>
</evidence>
<dbReference type="InterPro" id="IPR020568">
    <property type="entry name" value="Ribosomal_Su5_D2-typ_SF"/>
</dbReference>
<dbReference type="AlphaFoldDB" id="A0A6J6DQB6"/>
<accession>A0A6J6DQB6</accession>
<dbReference type="GO" id="GO:0030163">
    <property type="term" value="P:protein catabolic process"/>
    <property type="evidence" value="ECO:0007669"/>
    <property type="project" value="InterPro"/>
</dbReference>
<dbReference type="Pfam" id="PF05362">
    <property type="entry name" value="Lon_C"/>
    <property type="match status" value="1"/>
</dbReference>
<dbReference type="GO" id="GO:0006508">
    <property type="term" value="P:proteolysis"/>
    <property type="evidence" value="ECO:0007669"/>
    <property type="project" value="InterPro"/>
</dbReference>
<dbReference type="Gene3D" id="3.30.230.10">
    <property type="match status" value="1"/>
</dbReference>
<proteinExistence type="predicted"/>
<reference evidence="2" key="1">
    <citation type="submission" date="2020-05" db="EMBL/GenBank/DDBJ databases">
        <authorList>
            <person name="Chiriac C."/>
            <person name="Salcher M."/>
            <person name="Ghai R."/>
            <person name="Kavagutti S V."/>
        </authorList>
    </citation>
    <scope>NUCLEOTIDE SEQUENCE</scope>
</reference>
<protein>
    <submittedName>
        <fullName evidence="2">Unannotated protein</fullName>
    </submittedName>
</protein>
<dbReference type="PANTHER" id="PTHR10046">
    <property type="entry name" value="ATP DEPENDENT LON PROTEASE FAMILY MEMBER"/>
    <property type="match status" value="1"/>
</dbReference>
<dbReference type="GO" id="GO:0004176">
    <property type="term" value="F:ATP-dependent peptidase activity"/>
    <property type="evidence" value="ECO:0007669"/>
    <property type="project" value="InterPro"/>
</dbReference>
<dbReference type="InterPro" id="IPR008269">
    <property type="entry name" value="Lon_proteolytic"/>
</dbReference>
<organism evidence="2">
    <name type="scientific">freshwater metagenome</name>
    <dbReference type="NCBI Taxonomy" id="449393"/>
    <lineage>
        <taxon>unclassified sequences</taxon>
        <taxon>metagenomes</taxon>
        <taxon>ecological metagenomes</taxon>
    </lineage>
</organism>
<dbReference type="GO" id="GO:0004252">
    <property type="term" value="F:serine-type endopeptidase activity"/>
    <property type="evidence" value="ECO:0007669"/>
    <property type="project" value="InterPro"/>
</dbReference>
<sequence length="155" mass="16485">MEVEREGAILTFPKIELIANDQGSAIGIFLTVDFDSPIDIEIDIKNTGGPSAGMIFTLGIIEKMTGEDLIRGRRIAGTGTIDIQGRIGAIGGIESKLIGARRSGATIFLAPVDNCDDISHVPDGLQVIPVATLKEAVEVLRDSDPSKRPSCQTLR</sequence>
<name>A0A6J6DQB6_9ZZZZ</name>